<evidence type="ECO:0000313" key="4">
    <source>
        <dbReference type="Proteomes" id="UP000474175"/>
    </source>
</evidence>
<proteinExistence type="predicted"/>
<evidence type="ECO:0000313" key="3">
    <source>
        <dbReference type="EMBL" id="NDU93802.1"/>
    </source>
</evidence>
<dbReference type="PANTHER" id="PTHR35801">
    <property type="entry name" value="PHOSPHOSERINE PHOSPHATASE RSBX"/>
    <property type="match status" value="1"/>
</dbReference>
<dbReference type="EMBL" id="JAAFZH010000001">
    <property type="protein sequence ID" value="NDU93802.1"/>
    <property type="molecule type" value="Genomic_DNA"/>
</dbReference>
<keyword evidence="4" id="KW-1185">Reference proteome</keyword>
<dbReference type="InterPro" id="IPR036457">
    <property type="entry name" value="PPM-type-like_dom_sf"/>
</dbReference>
<dbReference type="Pfam" id="PF07228">
    <property type="entry name" value="SpoIIE"/>
    <property type="match status" value="1"/>
</dbReference>
<dbReference type="InterPro" id="IPR039248">
    <property type="entry name" value="Ptase_RsbX"/>
</dbReference>
<dbReference type="InterPro" id="IPR001932">
    <property type="entry name" value="PPM-type_phosphatase-like_dom"/>
</dbReference>
<comment type="caution">
    <text evidence="3">The sequence shown here is derived from an EMBL/GenBank/DDBJ whole genome shotgun (WGS) entry which is preliminary data.</text>
</comment>
<dbReference type="CDD" id="cd16934">
    <property type="entry name" value="HATPase_RsbT-like"/>
    <property type="match status" value="1"/>
</dbReference>
<sequence length="344" mass="37583">MDNSPHVRFQATDRSYLASIKKEVTHIAAQIGFQPQRLGEIDLIVAEMASNLIKHAGGGELLVRHFQSSDNAGLELISIDNGPGMADPAKMMQDGISTTSTLGHGLGSIQRLADQTQLYSLKGWGTILLARVYKKTLAASPVRKEFDYRSIVVAKPGETVSGDGCYVKLTGSCIKLFLGDGLGHGPEANYAIQTAISAFRFCPDQRPVDIIQHIHRATKKTRGLVGSVVVYDSQKKQWNWCGVGNISTRVSSALLNKSFLAYNGIIGMNLPGTMNDHVLPVERGQLLIMCSDGIQSRWDISRYTSIQRYDLSILAAAIYKDYTRRTDDTSIFVGRVQGDYGGIG</sequence>
<organism evidence="3 4">
    <name type="scientific">Spirosoma terrae</name>
    <dbReference type="NCBI Taxonomy" id="1968276"/>
    <lineage>
        <taxon>Bacteria</taxon>
        <taxon>Pseudomonadati</taxon>
        <taxon>Bacteroidota</taxon>
        <taxon>Cytophagia</taxon>
        <taxon>Cytophagales</taxon>
        <taxon>Cytophagaceae</taxon>
        <taxon>Spirosoma</taxon>
    </lineage>
</organism>
<dbReference type="Proteomes" id="UP000474175">
    <property type="component" value="Unassembled WGS sequence"/>
</dbReference>
<dbReference type="Gene3D" id="3.30.565.10">
    <property type="entry name" value="Histidine kinase-like ATPase, C-terminal domain"/>
    <property type="match status" value="1"/>
</dbReference>
<feature type="domain" description="Histidine kinase/HSP90-like ATPase" evidence="2">
    <location>
        <begin position="12"/>
        <end position="128"/>
    </location>
</feature>
<protein>
    <submittedName>
        <fullName evidence="3">SpoIIE family protein phosphatase</fullName>
    </submittedName>
</protein>
<evidence type="ECO:0000259" key="1">
    <source>
        <dbReference type="Pfam" id="PF07228"/>
    </source>
</evidence>
<dbReference type="AlphaFoldDB" id="A0A6L9L2U6"/>
<reference evidence="3 4" key="1">
    <citation type="submission" date="2020-02" db="EMBL/GenBank/DDBJ databases">
        <title>Draft genome sequence of two Spirosoma agri KCTC 52727 and Spirosoma terrae KCTC 52035.</title>
        <authorList>
            <person name="Rojas J."/>
            <person name="Ambika Manirajan B."/>
            <person name="Suarez C."/>
            <person name="Ratering S."/>
            <person name="Schnell S."/>
        </authorList>
    </citation>
    <scope>NUCLEOTIDE SEQUENCE [LARGE SCALE GENOMIC DNA]</scope>
    <source>
        <strain evidence="3 4">KCTC 52035</strain>
    </source>
</reference>
<dbReference type="InterPro" id="IPR003594">
    <property type="entry name" value="HATPase_dom"/>
</dbReference>
<accession>A0A6L9L2U6</accession>
<dbReference type="Gene3D" id="3.60.40.10">
    <property type="entry name" value="PPM-type phosphatase domain"/>
    <property type="match status" value="1"/>
</dbReference>
<dbReference type="SUPFAM" id="SSF55874">
    <property type="entry name" value="ATPase domain of HSP90 chaperone/DNA topoisomerase II/histidine kinase"/>
    <property type="match status" value="1"/>
</dbReference>
<dbReference type="InterPro" id="IPR036890">
    <property type="entry name" value="HATPase_C_sf"/>
</dbReference>
<gene>
    <name evidence="3" type="ORF">GK108_02880</name>
</gene>
<evidence type="ECO:0000259" key="2">
    <source>
        <dbReference type="Pfam" id="PF13581"/>
    </source>
</evidence>
<dbReference type="Pfam" id="PF13581">
    <property type="entry name" value="HATPase_c_2"/>
    <property type="match status" value="1"/>
</dbReference>
<dbReference type="PANTHER" id="PTHR35801:SF1">
    <property type="entry name" value="PHOSPHOSERINE PHOSPHATASE RSBX"/>
    <property type="match status" value="1"/>
</dbReference>
<name>A0A6L9L2U6_9BACT</name>
<dbReference type="RefSeq" id="WP_163942448.1">
    <property type="nucleotide sequence ID" value="NZ_JAAFZH010000001.1"/>
</dbReference>
<feature type="domain" description="PPM-type phosphatase" evidence="1">
    <location>
        <begin position="173"/>
        <end position="296"/>
    </location>
</feature>
<dbReference type="SUPFAM" id="SSF81606">
    <property type="entry name" value="PP2C-like"/>
    <property type="match status" value="1"/>
</dbReference>